<dbReference type="SUPFAM" id="SSF56024">
    <property type="entry name" value="Phospholipase D/nuclease"/>
    <property type="match status" value="2"/>
</dbReference>
<feature type="domain" description="PLD phosphodiesterase" evidence="4">
    <location>
        <begin position="154"/>
        <end position="184"/>
    </location>
</feature>
<protein>
    <submittedName>
        <fullName evidence="5">Phosphatidylserine/phosphatidylglycerophosphate/cardiolipin synthase</fullName>
    </submittedName>
</protein>
<name>A0A1H5RD99_9PSEU</name>
<dbReference type="PANTHER" id="PTHR18896">
    <property type="entry name" value="PHOSPHOLIPASE D"/>
    <property type="match status" value="1"/>
</dbReference>
<dbReference type="InterPro" id="IPR025202">
    <property type="entry name" value="PLD-like_dom"/>
</dbReference>
<keyword evidence="3" id="KW-0443">Lipid metabolism</keyword>
<reference evidence="6" key="1">
    <citation type="submission" date="2016-10" db="EMBL/GenBank/DDBJ databases">
        <authorList>
            <person name="Varghese N."/>
            <person name="Submissions S."/>
        </authorList>
    </citation>
    <scope>NUCLEOTIDE SEQUENCE [LARGE SCALE GENOMIC DNA]</scope>
    <source>
        <strain evidence="6">DSM 44654</strain>
    </source>
</reference>
<dbReference type="GO" id="GO:0004630">
    <property type="term" value="F:phospholipase D activity"/>
    <property type="evidence" value="ECO:0007669"/>
    <property type="project" value="TreeGrafter"/>
</dbReference>
<dbReference type="PROSITE" id="PS50035">
    <property type="entry name" value="PLD"/>
    <property type="match status" value="2"/>
</dbReference>
<dbReference type="InterPro" id="IPR015679">
    <property type="entry name" value="PLipase_D_fam"/>
</dbReference>
<dbReference type="PANTHER" id="PTHR18896:SF60">
    <property type="entry name" value="PHOSPHOLIPASE D"/>
    <property type="match status" value="1"/>
</dbReference>
<dbReference type="GO" id="GO:0005886">
    <property type="term" value="C:plasma membrane"/>
    <property type="evidence" value="ECO:0007669"/>
    <property type="project" value="TreeGrafter"/>
</dbReference>
<keyword evidence="6" id="KW-1185">Reference proteome</keyword>
<accession>A0A1H5RD99</accession>
<dbReference type="Proteomes" id="UP000198878">
    <property type="component" value="Unassembled WGS sequence"/>
</dbReference>
<dbReference type="Gene3D" id="3.30.870.10">
    <property type="entry name" value="Endonuclease Chain A"/>
    <property type="match status" value="2"/>
</dbReference>
<dbReference type="Pfam" id="PF13091">
    <property type="entry name" value="PLDc_2"/>
    <property type="match status" value="1"/>
</dbReference>
<evidence type="ECO:0000256" key="2">
    <source>
        <dbReference type="ARBA" id="ARBA00022801"/>
    </source>
</evidence>
<dbReference type="AlphaFoldDB" id="A0A1H5RD99"/>
<feature type="domain" description="PLD phosphodiesterase" evidence="4">
    <location>
        <begin position="369"/>
        <end position="396"/>
    </location>
</feature>
<evidence type="ECO:0000259" key="4">
    <source>
        <dbReference type="PROSITE" id="PS50035"/>
    </source>
</evidence>
<dbReference type="SMART" id="SM00155">
    <property type="entry name" value="PLDc"/>
    <property type="match status" value="2"/>
</dbReference>
<dbReference type="InterPro" id="IPR001736">
    <property type="entry name" value="PLipase_D/transphosphatidylase"/>
</dbReference>
<evidence type="ECO:0000313" key="6">
    <source>
        <dbReference type="Proteomes" id="UP000198878"/>
    </source>
</evidence>
<dbReference type="EMBL" id="FNUJ01000010">
    <property type="protein sequence ID" value="SEF36319.1"/>
    <property type="molecule type" value="Genomic_DNA"/>
</dbReference>
<dbReference type="RefSeq" id="WP_086684348.1">
    <property type="nucleotide sequence ID" value="NZ_FNUJ01000010.1"/>
</dbReference>
<evidence type="ECO:0000256" key="1">
    <source>
        <dbReference type="ARBA" id="ARBA00022737"/>
    </source>
</evidence>
<dbReference type="STRING" id="218821.SAMN05421837_11068"/>
<evidence type="ECO:0000256" key="3">
    <source>
        <dbReference type="ARBA" id="ARBA00023098"/>
    </source>
</evidence>
<organism evidence="5 6">
    <name type="scientific">Amycolatopsis pretoriensis</name>
    <dbReference type="NCBI Taxonomy" id="218821"/>
    <lineage>
        <taxon>Bacteria</taxon>
        <taxon>Bacillati</taxon>
        <taxon>Actinomycetota</taxon>
        <taxon>Actinomycetes</taxon>
        <taxon>Pseudonocardiales</taxon>
        <taxon>Pseudonocardiaceae</taxon>
        <taxon>Amycolatopsis</taxon>
    </lineage>
</organism>
<proteinExistence type="predicted"/>
<keyword evidence="1" id="KW-0677">Repeat</keyword>
<dbReference type="GO" id="GO:0009395">
    <property type="term" value="P:phospholipid catabolic process"/>
    <property type="evidence" value="ECO:0007669"/>
    <property type="project" value="TreeGrafter"/>
</dbReference>
<gene>
    <name evidence="5" type="ORF">SAMN05421837_11068</name>
</gene>
<keyword evidence="2" id="KW-0378">Hydrolase</keyword>
<evidence type="ECO:0000313" key="5">
    <source>
        <dbReference type="EMBL" id="SEF36319.1"/>
    </source>
</evidence>
<dbReference type="OrthoDB" id="3693848at2"/>
<sequence length="495" mass="54121">MEEPFLPADPSSGLDAPAAGTRIEHLVGGEAALPRMLADIRAAANHPEPFVYLAGWNCENDLPVPTASGRTDNLGEALRFAADKGAQIRLLLWAGALDQTTLRRFPPRVRQILLDLAARWGPTRAHNLATEALVKKLRADGHDAWCHIDDAHLFAGSHHQKLLIVGSKQRFVAYVGGIEFSTDRLYATDAAGKRLPGAPLFDVTVRVDGPGADSLLRTFTSRWRATVPPPAVPLAPLPALRGLSVPPSPAAGPLTSQVTHTYAPGFPYPAKIQTSARAIAAAIRSAKQYFYMEDQYYSGTEELTKAIKDALRANPDLWGVVVMANEASVGDLPDLAYRRRLMLTPLVAAFPNRFWVFERTGDDGTTTGRTAYVHSKLTIVDDVTAVVGSVNSSYRSWTHDTEVMLTVHDPRGAGPANPPGWRPIRRMRAEIWRRHLGAPPAVLGDPAALRRWWFDVWTRARAAHVAPSAVFVPAKPAFGPLSDWVWTNFLDPRVP</sequence>